<evidence type="ECO:0000256" key="1">
    <source>
        <dbReference type="ARBA" id="ARBA00009943"/>
    </source>
</evidence>
<dbReference type="Pfam" id="PF02388">
    <property type="entry name" value="FemAB"/>
    <property type="match status" value="1"/>
</dbReference>
<evidence type="ECO:0000256" key="3">
    <source>
        <dbReference type="ARBA" id="ARBA00022960"/>
    </source>
</evidence>
<dbReference type="PROSITE" id="PS51191">
    <property type="entry name" value="FEMABX"/>
    <property type="match status" value="1"/>
</dbReference>
<name>A0A4Q1K7Y2_9FLAO</name>
<sequence>MREFVFSNTPEEIAEWDQLLYTHSRGLYNQYSDWVKAYESYGFATGFLLVKDKGRVVGGAGYVLAKFLFFKFMVVPCGPVLLPEYSDTVDQCIRLLHQEAQKKGCCYFQLSVPSVPNSGTDFRFFLDKLPETSFYFQGQQGTRFKFVIPLYGMRPIVLEGKSFEEVQKGYSKNHWRNVNKGIKQGLEFRWLQFDEHDKLQEAYRCFEQNAKEKGYPIRSYDSVKSTFANYLKKGFAKVGICTHNNEIVGALYVMVCGQRYIYINGGVVLAHQDKGVSHFMHDWVMREAHQLGHAHYDISVGGSAGVLRFKEGFGSTLIDFESPRYWILNRPVFGLYQLFESGLKRQKSKVAKILFLLKKKK</sequence>
<dbReference type="GO" id="GO:0009252">
    <property type="term" value="P:peptidoglycan biosynthetic process"/>
    <property type="evidence" value="ECO:0007669"/>
    <property type="project" value="UniProtKB-KW"/>
</dbReference>
<dbReference type="PANTHER" id="PTHR36174:SF1">
    <property type="entry name" value="LIPID II:GLYCINE GLYCYLTRANSFERASE"/>
    <property type="match status" value="1"/>
</dbReference>
<dbReference type="SUPFAM" id="SSF55729">
    <property type="entry name" value="Acyl-CoA N-acyltransferases (Nat)"/>
    <property type="match status" value="2"/>
</dbReference>
<proteinExistence type="inferred from homology"/>
<evidence type="ECO:0000256" key="4">
    <source>
        <dbReference type="ARBA" id="ARBA00022984"/>
    </source>
</evidence>
<keyword evidence="4" id="KW-0573">Peptidoglycan synthesis</keyword>
<keyword evidence="8" id="KW-1185">Reference proteome</keyword>
<dbReference type="PANTHER" id="PTHR36174">
    <property type="entry name" value="LIPID II:GLYCINE GLYCYLTRANSFERASE"/>
    <property type="match status" value="1"/>
</dbReference>
<evidence type="ECO:0000313" key="8">
    <source>
        <dbReference type="Proteomes" id="UP000289857"/>
    </source>
</evidence>
<dbReference type="Gene3D" id="3.40.630.30">
    <property type="match status" value="2"/>
</dbReference>
<dbReference type="GO" id="GO:0008360">
    <property type="term" value="P:regulation of cell shape"/>
    <property type="evidence" value="ECO:0007669"/>
    <property type="project" value="UniProtKB-KW"/>
</dbReference>
<protein>
    <submittedName>
        <fullName evidence="7">Peptidoglycan bridge formation glycyltransferase FemA/FemB family protein</fullName>
    </submittedName>
</protein>
<reference evidence="8" key="1">
    <citation type="submission" date="2019-01" db="EMBL/GenBank/DDBJ databases">
        <title>Cytophagaceae bacterium strain CAR-16.</title>
        <authorList>
            <person name="Chen W.-M."/>
        </authorList>
    </citation>
    <scope>NUCLEOTIDE SEQUENCE [LARGE SCALE GENOMIC DNA]</scope>
    <source>
        <strain evidence="8">WWJ-16</strain>
    </source>
</reference>
<dbReference type="Proteomes" id="UP000289857">
    <property type="component" value="Unassembled WGS sequence"/>
</dbReference>
<accession>A0A4Q1K7Y2</accession>
<evidence type="ECO:0000256" key="2">
    <source>
        <dbReference type="ARBA" id="ARBA00022679"/>
    </source>
</evidence>
<gene>
    <name evidence="7" type="ORF">EQG61_10235</name>
</gene>
<dbReference type="EMBL" id="SBKN01000006">
    <property type="protein sequence ID" value="RXR21853.1"/>
    <property type="molecule type" value="Genomic_DNA"/>
</dbReference>
<organism evidence="7 8">
    <name type="scientific">Flavobacterium stagni</name>
    <dbReference type="NCBI Taxonomy" id="2506421"/>
    <lineage>
        <taxon>Bacteria</taxon>
        <taxon>Pseudomonadati</taxon>
        <taxon>Bacteroidota</taxon>
        <taxon>Flavobacteriia</taxon>
        <taxon>Flavobacteriales</taxon>
        <taxon>Flavobacteriaceae</taxon>
        <taxon>Flavobacterium</taxon>
    </lineage>
</organism>
<dbReference type="InterPro" id="IPR050644">
    <property type="entry name" value="PG_Glycine_Bridge_Synth"/>
</dbReference>
<dbReference type="GO" id="GO:0016755">
    <property type="term" value="F:aminoacyltransferase activity"/>
    <property type="evidence" value="ECO:0007669"/>
    <property type="project" value="InterPro"/>
</dbReference>
<dbReference type="OrthoDB" id="1112315at2"/>
<evidence type="ECO:0000256" key="6">
    <source>
        <dbReference type="ARBA" id="ARBA00023316"/>
    </source>
</evidence>
<dbReference type="GO" id="GO:0071555">
    <property type="term" value="P:cell wall organization"/>
    <property type="evidence" value="ECO:0007669"/>
    <property type="project" value="UniProtKB-KW"/>
</dbReference>
<comment type="caution">
    <text evidence="7">The sequence shown here is derived from an EMBL/GenBank/DDBJ whole genome shotgun (WGS) entry which is preliminary data.</text>
</comment>
<dbReference type="RefSeq" id="WP_129461827.1">
    <property type="nucleotide sequence ID" value="NZ_SBKN01000006.1"/>
</dbReference>
<dbReference type="InterPro" id="IPR003447">
    <property type="entry name" value="FEMABX"/>
</dbReference>
<evidence type="ECO:0000313" key="7">
    <source>
        <dbReference type="EMBL" id="RXR21853.1"/>
    </source>
</evidence>
<dbReference type="AlphaFoldDB" id="A0A4Q1K7Y2"/>
<keyword evidence="2 7" id="KW-0808">Transferase</keyword>
<dbReference type="InterPro" id="IPR016181">
    <property type="entry name" value="Acyl_CoA_acyltransferase"/>
</dbReference>
<keyword evidence="5" id="KW-0012">Acyltransferase</keyword>
<evidence type="ECO:0000256" key="5">
    <source>
        <dbReference type="ARBA" id="ARBA00023315"/>
    </source>
</evidence>
<comment type="similarity">
    <text evidence="1">Belongs to the FemABX family.</text>
</comment>
<keyword evidence="3" id="KW-0133">Cell shape</keyword>
<keyword evidence="6" id="KW-0961">Cell wall biogenesis/degradation</keyword>